<dbReference type="InterPro" id="IPR020946">
    <property type="entry name" value="Flavin_mOase-like"/>
</dbReference>
<accession>A0ABR1K878</accession>
<proteinExistence type="inferred from homology"/>
<feature type="transmembrane region" description="Helical" evidence="5">
    <location>
        <begin position="525"/>
        <end position="542"/>
    </location>
</feature>
<keyword evidence="3" id="KW-0274">FAD</keyword>
<dbReference type="Gene3D" id="3.50.50.60">
    <property type="entry name" value="FAD/NAD(P)-binding domain"/>
    <property type="match status" value="3"/>
</dbReference>
<evidence type="ECO:0000256" key="2">
    <source>
        <dbReference type="ARBA" id="ARBA00022630"/>
    </source>
</evidence>
<evidence type="ECO:0000313" key="7">
    <source>
        <dbReference type="Proteomes" id="UP001498398"/>
    </source>
</evidence>
<evidence type="ECO:0000256" key="3">
    <source>
        <dbReference type="ARBA" id="ARBA00022827"/>
    </source>
</evidence>
<gene>
    <name evidence="6" type="ORF">VKT23_002491</name>
</gene>
<evidence type="ECO:0000256" key="4">
    <source>
        <dbReference type="ARBA" id="ARBA00023002"/>
    </source>
</evidence>
<keyword evidence="4" id="KW-0560">Oxidoreductase</keyword>
<evidence type="ECO:0008006" key="8">
    <source>
        <dbReference type="Google" id="ProtNLM"/>
    </source>
</evidence>
<dbReference type="InterPro" id="IPR036188">
    <property type="entry name" value="FAD/NAD-bd_sf"/>
</dbReference>
<dbReference type="PANTHER" id="PTHR42877:SF4">
    <property type="entry name" value="FAD_NAD(P)-BINDING DOMAIN-CONTAINING PROTEIN-RELATED"/>
    <property type="match status" value="1"/>
</dbReference>
<dbReference type="Proteomes" id="UP001498398">
    <property type="component" value="Unassembled WGS sequence"/>
</dbReference>
<evidence type="ECO:0000256" key="5">
    <source>
        <dbReference type="SAM" id="Phobius"/>
    </source>
</evidence>
<keyword evidence="2" id="KW-0285">Flavoprotein</keyword>
<comment type="similarity">
    <text evidence="1">Belongs to the FAD-binding monooxygenase family.</text>
</comment>
<dbReference type="SUPFAM" id="SSF51905">
    <property type="entry name" value="FAD/NAD(P)-binding domain"/>
    <property type="match status" value="1"/>
</dbReference>
<dbReference type="Pfam" id="PF00743">
    <property type="entry name" value="FMO-like"/>
    <property type="match status" value="1"/>
</dbReference>
<keyword evidence="7" id="KW-1185">Reference proteome</keyword>
<keyword evidence="5" id="KW-0812">Transmembrane</keyword>
<dbReference type="PANTHER" id="PTHR42877">
    <property type="entry name" value="L-ORNITHINE N(5)-MONOOXYGENASE-RELATED"/>
    <property type="match status" value="1"/>
</dbReference>
<keyword evidence="5" id="KW-1133">Transmembrane helix</keyword>
<keyword evidence="5" id="KW-0472">Membrane</keyword>
<organism evidence="6 7">
    <name type="scientific">Marasmiellus scandens</name>
    <dbReference type="NCBI Taxonomy" id="2682957"/>
    <lineage>
        <taxon>Eukaryota</taxon>
        <taxon>Fungi</taxon>
        <taxon>Dikarya</taxon>
        <taxon>Basidiomycota</taxon>
        <taxon>Agaricomycotina</taxon>
        <taxon>Agaricomycetes</taxon>
        <taxon>Agaricomycetidae</taxon>
        <taxon>Agaricales</taxon>
        <taxon>Marasmiineae</taxon>
        <taxon>Omphalotaceae</taxon>
        <taxon>Marasmiellus</taxon>
    </lineage>
</organism>
<evidence type="ECO:0000313" key="6">
    <source>
        <dbReference type="EMBL" id="KAK7471076.1"/>
    </source>
</evidence>
<dbReference type="InterPro" id="IPR051209">
    <property type="entry name" value="FAD-bind_Monooxygenase_sf"/>
</dbReference>
<sequence>MASKREERNPHIIIIGCGVSGIASGVALKRQLGFDNFTIYEKSSGVGGTWRFSTYPGCAADIPGHWYSLSSDLKPDWPTYYPTQPEVLAYWEDLWRKHDLPRNTVLNTSVVESEWDASRELYYVKVKNENTGETETVEAHFLIYGLGGFMAPQYPKEMTSLAGLNFGDFKGPVWHSATWKHDVDLRNKRVAVIGNGCSGAQIVPALSEDPSITVVNFIRSAQWLVPRNNFRYRSITKWIFEHIPFVMRWHRNLIMARADVEFLIFRESNRRMREMARKASGLTSYIKAKAPEALWDKLTPQYPVGAKQIIVDPDYLSSFNRPNVLLEDTPIASLVENGIKLQNGEIVPVDIVVFATGYSLEPENLAIKGINGKTIRQYFDEQGGPTAYLGCNFPGFPNLCYIIGPNAATGHASLLFDMEAQIRLAVQLAKPIIEGQAHSITISKAVTDEYNKWLQDRIATSVWPACESYYYVNGTRNTKNIAIFPGPATLFWWKARKPKWEEWEVRGGKAEQWKTSVKGWKQTRVLGISALVAGVMAWLIYWDVAI</sequence>
<dbReference type="EMBL" id="JBANRG010000002">
    <property type="protein sequence ID" value="KAK7471076.1"/>
    <property type="molecule type" value="Genomic_DNA"/>
</dbReference>
<name>A0ABR1K878_9AGAR</name>
<protein>
    <recommendedName>
        <fullName evidence="8">FAD/NAD(P)-binding domain-containing protein</fullName>
    </recommendedName>
</protein>
<evidence type="ECO:0000256" key="1">
    <source>
        <dbReference type="ARBA" id="ARBA00010139"/>
    </source>
</evidence>
<reference evidence="6 7" key="1">
    <citation type="submission" date="2024-01" db="EMBL/GenBank/DDBJ databases">
        <title>A draft genome for the cacao thread blight pathogen Marasmiellus scandens.</title>
        <authorList>
            <person name="Baruah I.K."/>
            <person name="Leung J."/>
            <person name="Bukari Y."/>
            <person name="Amoako-Attah I."/>
            <person name="Meinhardt L.W."/>
            <person name="Bailey B.A."/>
            <person name="Cohen S.P."/>
        </authorList>
    </citation>
    <scope>NUCLEOTIDE SEQUENCE [LARGE SCALE GENOMIC DNA]</scope>
    <source>
        <strain evidence="6 7">GH-19</strain>
    </source>
</reference>
<comment type="caution">
    <text evidence="6">The sequence shown here is derived from an EMBL/GenBank/DDBJ whole genome shotgun (WGS) entry which is preliminary data.</text>
</comment>